<dbReference type="EC" id="2.3.1.-" evidence="4"/>
<dbReference type="RefSeq" id="WP_184228917.1">
    <property type="nucleotide sequence ID" value="NZ_JACHDE010000038.1"/>
</dbReference>
<reference evidence="4 5" key="1">
    <citation type="submission" date="2020-08" db="EMBL/GenBank/DDBJ databases">
        <title>Genomic Encyclopedia of Type Strains, Phase IV (KMG-V): Genome sequencing to study the core and pangenomes of soil and plant-associated prokaryotes.</title>
        <authorList>
            <person name="Whitman W."/>
        </authorList>
    </citation>
    <scope>NUCLEOTIDE SEQUENCE [LARGE SCALE GENOMIC DNA]</scope>
    <source>
        <strain evidence="4 5">JPY162</strain>
    </source>
</reference>
<dbReference type="AlphaFoldDB" id="A0A7W8P7V7"/>
<keyword evidence="1 4" id="KW-0808">Transferase</keyword>
<comment type="caution">
    <text evidence="4">The sequence shown here is derived from an EMBL/GenBank/DDBJ whole genome shotgun (WGS) entry which is preliminary data.</text>
</comment>
<name>A0A7W8P7V7_9BURK</name>
<dbReference type="PROSITE" id="PS51186">
    <property type="entry name" value="GNAT"/>
    <property type="match status" value="1"/>
</dbReference>
<dbReference type="Proteomes" id="UP000592820">
    <property type="component" value="Unassembled WGS sequence"/>
</dbReference>
<dbReference type="Pfam" id="PF00583">
    <property type="entry name" value="Acetyltransf_1"/>
    <property type="match status" value="1"/>
</dbReference>
<dbReference type="EMBL" id="JACHDE010000038">
    <property type="protein sequence ID" value="MBB5405645.1"/>
    <property type="molecule type" value="Genomic_DNA"/>
</dbReference>
<proteinExistence type="predicted"/>
<dbReference type="Gene3D" id="3.40.630.30">
    <property type="match status" value="1"/>
</dbReference>
<feature type="domain" description="N-acetyltransferase" evidence="3">
    <location>
        <begin position="18"/>
        <end position="177"/>
    </location>
</feature>
<gene>
    <name evidence="4" type="ORF">HDG41_007741</name>
</gene>
<evidence type="ECO:0000313" key="5">
    <source>
        <dbReference type="Proteomes" id="UP000592820"/>
    </source>
</evidence>
<evidence type="ECO:0000256" key="1">
    <source>
        <dbReference type="ARBA" id="ARBA00022679"/>
    </source>
</evidence>
<evidence type="ECO:0000256" key="2">
    <source>
        <dbReference type="ARBA" id="ARBA00023315"/>
    </source>
</evidence>
<sequence>MNHHGEAVAAHVAFAKTVRLRAAELDDCEAIAALMNLPGVRPGILSHGYRTAASLRDWLENLAANSMIVLAECEGRLIGQAGLMVHTGRRAHSASLGIAVHDAYHGCGVGSLLLGALLEAADNAPGLRRIELSVFADNAPAIALYQKLGFVMEARARADAVRDGALHDVFPMARIASAPEFGPAQVPTDSTAAH</sequence>
<organism evidence="4 5">
    <name type="scientific">Paraburkholderia youngii</name>
    <dbReference type="NCBI Taxonomy" id="2782701"/>
    <lineage>
        <taxon>Bacteria</taxon>
        <taxon>Pseudomonadati</taxon>
        <taxon>Pseudomonadota</taxon>
        <taxon>Betaproteobacteria</taxon>
        <taxon>Burkholderiales</taxon>
        <taxon>Burkholderiaceae</taxon>
        <taxon>Paraburkholderia</taxon>
    </lineage>
</organism>
<dbReference type="PANTHER" id="PTHR43877:SF1">
    <property type="entry name" value="ACETYLTRANSFERASE"/>
    <property type="match status" value="1"/>
</dbReference>
<evidence type="ECO:0000259" key="3">
    <source>
        <dbReference type="PROSITE" id="PS51186"/>
    </source>
</evidence>
<dbReference type="InterPro" id="IPR050832">
    <property type="entry name" value="Bact_Acetyltransf"/>
</dbReference>
<dbReference type="PANTHER" id="PTHR43877">
    <property type="entry name" value="AMINOALKYLPHOSPHONATE N-ACETYLTRANSFERASE-RELATED-RELATED"/>
    <property type="match status" value="1"/>
</dbReference>
<protein>
    <submittedName>
        <fullName evidence="4">Putative acetyltransferase</fullName>
        <ecNumber evidence="4">2.3.1.-</ecNumber>
    </submittedName>
</protein>
<dbReference type="SUPFAM" id="SSF55729">
    <property type="entry name" value="Acyl-CoA N-acyltransferases (Nat)"/>
    <property type="match status" value="1"/>
</dbReference>
<evidence type="ECO:0000313" key="4">
    <source>
        <dbReference type="EMBL" id="MBB5405645.1"/>
    </source>
</evidence>
<dbReference type="GO" id="GO:0016747">
    <property type="term" value="F:acyltransferase activity, transferring groups other than amino-acyl groups"/>
    <property type="evidence" value="ECO:0007669"/>
    <property type="project" value="InterPro"/>
</dbReference>
<dbReference type="InterPro" id="IPR000182">
    <property type="entry name" value="GNAT_dom"/>
</dbReference>
<keyword evidence="2 4" id="KW-0012">Acyltransferase</keyword>
<accession>A0A7W8P7V7</accession>
<dbReference type="InterPro" id="IPR016181">
    <property type="entry name" value="Acyl_CoA_acyltransferase"/>
</dbReference>